<gene>
    <name evidence="1" type="ORF">LJ655_08275</name>
</gene>
<dbReference type="Proteomes" id="UP001430614">
    <property type="component" value="Unassembled WGS sequence"/>
</dbReference>
<accession>A0ABS8KAX4</accession>
<reference evidence="1 2" key="1">
    <citation type="submission" date="2021-11" db="EMBL/GenBank/DDBJ databases">
        <authorList>
            <person name="Oh E.-T."/>
            <person name="Kim S.-B."/>
        </authorList>
    </citation>
    <scope>NUCLEOTIDE SEQUENCE [LARGE SCALE GENOMIC DNA]</scope>
    <source>
        <strain evidence="1 2">MMS20-SJTN17</strain>
    </source>
</reference>
<name>A0ABS8KAX4_9BURK</name>
<dbReference type="EMBL" id="JAJITC010000004">
    <property type="protein sequence ID" value="MCC8401887.1"/>
    <property type="molecule type" value="Genomic_DNA"/>
</dbReference>
<comment type="caution">
    <text evidence="1">The sequence shown here is derived from an EMBL/GenBank/DDBJ whole genome shotgun (WGS) entry which is preliminary data.</text>
</comment>
<organism evidence="1 2">
    <name type="scientific">Paraburkholderia translucens</name>
    <dbReference type="NCBI Taxonomy" id="2886945"/>
    <lineage>
        <taxon>Bacteria</taxon>
        <taxon>Pseudomonadati</taxon>
        <taxon>Pseudomonadota</taxon>
        <taxon>Betaproteobacteria</taxon>
        <taxon>Burkholderiales</taxon>
        <taxon>Burkholderiaceae</taxon>
        <taxon>Paraburkholderia</taxon>
    </lineage>
</organism>
<evidence type="ECO:0000313" key="2">
    <source>
        <dbReference type="Proteomes" id="UP001430614"/>
    </source>
</evidence>
<protein>
    <submittedName>
        <fullName evidence="1">Uncharacterized protein</fullName>
    </submittedName>
</protein>
<sequence length="260" mass="28621">MIGQRTRYSFAQFLELQEPMNSIVLLGKYGVQHLSLSHGQLLYGLLNTLRDLDDRTLMLALAEVVATTGDLRARVNPKYRFDERLHDLTQCLLLDGYIIEGKKLVQTDPSIADAAPLEDDLIAALQNSGAPHVQEIIAKIDDSAGAFRSTPPDYNASLVNARVALETLAGDVAAHIASQQPTPATYNPSKWGEVLAFLRSSGEITVEEEKGLAGVFGFLSPGAHRPMGIPEDQMTRLGRSFALNMCWFLLKNHLLRIQQP</sequence>
<keyword evidence="2" id="KW-1185">Reference proteome</keyword>
<proteinExistence type="predicted"/>
<dbReference type="RefSeq" id="WP_230560774.1">
    <property type="nucleotide sequence ID" value="NZ_JAJITC010000004.1"/>
</dbReference>
<evidence type="ECO:0000313" key="1">
    <source>
        <dbReference type="EMBL" id="MCC8401887.1"/>
    </source>
</evidence>